<evidence type="ECO:0000256" key="6">
    <source>
        <dbReference type="ARBA" id="ARBA00022827"/>
    </source>
</evidence>
<dbReference type="SMR" id="F0JJ95"/>
<dbReference type="InterPro" id="IPR017938">
    <property type="entry name" value="Riboflavin_synthase-like_b-brl"/>
</dbReference>
<evidence type="ECO:0000256" key="13">
    <source>
        <dbReference type="PIRSR" id="PIRSR006816-2"/>
    </source>
</evidence>
<evidence type="ECO:0000256" key="12">
    <source>
        <dbReference type="PIRSR" id="PIRSR006816-1"/>
    </source>
</evidence>
<evidence type="ECO:0000256" key="8">
    <source>
        <dbReference type="ARBA" id="ARBA00022982"/>
    </source>
</evidence>
<dbReference type="GO" id="GO:0009055">
    <property type="term" value="F:electron transfer activity"/>
    <property type="evidence" value="ECO:0007669"/>
    <property type="project" value="UniProtKB-UniRule"/>
</dbReference>
<name>F0JJ95_9BACT</name>
<evidence type="ECO:0000256" key="11">
    <source>
        <dbReference type="HAMAP-Rule" id="MF_01211"/>
    </source>
</evidence>
<dbReference type="Gene3D" id="2.10.240.10">
    <property type="entry name" value="Dihydroorotate dehydrogenase, electron transfer subunit"/>
    <property type="match status" value="1"/>
</dbReference>
<comment type="similarity">
    <text evidence="1 11">Belongs to the PyrK family.</text>
</comment>
<keyword evidence="6 11" id="KW-0274">FAD</keyword>
<comment type="cofactor">
    <cofactor evidence="11 12">
        <name>FAD</name>
        <dbReference type="ChEBI" id="CHEBI:57692"/>
    </cofactor>
    <text evidence="11 12">Binds 1 FAD per subunit.</text>
</comment>
<evidence type="ECO:0000256" key="10">
    <source>
        <dbReference type="ARBA" id="ARBA00023014"/>
    </source>
</evidence>
<feature type="binding site" evidence="11 12">
    <location>
        <begin position="81"/>
        <end position="82"/>
    </location>
    <ligand>
        <name>FAD</name>
        <dbReference type="ChEBI" id="CHEBI:57692"/>
    </ligand>
</feature>
<evidence type="ECO:0000256" key="4">
    <source>
        <dbReference type="ARBA" id="ARBA00022714"/>
    </source>
</evidence>
<evidence type="ECO:0000256" key="9">
    <source>
        <dbReference type="ARBA" id="ARBA00023004"/>
    </source>
</evidence>
<dbReference type="HAMAP" id="MF_01211">
    <property type="entry name" value="DHODB_Fe_S_bind"/>
    <property type="match status" value="1"/>
</dbReference>
<dbReference type="STRING" id="641491.DND132_2791"/>
<evidence type="ECO:0000256" key="7">
    <source>
        <dbReference type="ARBA" id="ARBA00022975"/>
    </source>
</evidence>
<gene>
    <name evidence="11" type="primary">pyrK</name>
    <name evidence="15" type="ORF">DND132_2791</name>
</gene>
<dbReference type="GO" id="GO:0050660">
    <property type="term" value="F:flavin adenine dinucleotide binding"/>
    <property type="evidence" value="ECO:0007669"/>
    <property type="project" value="InterPro"/>
</dbReference>
<evidence type="ECO:0000313" key="15">
    <source>
        <dbReference type="EMBL" id="EGB15994.1"/>
    </source>
</evidence>
<comment type="cofactor">
    <cofactor evidence="13">
        <name>[2Fe-2S] cluster</name>
        <dbReference type="ChEBI" id="CHEBI:190135"/>
    </cofactor>
    <text evidence="13">Binds 1 [2Fe-2S] cluster per subunit.</text>
</comment>
<keyword evidence="3 11" id="KW-0285">Flavoprotein</keyword>
<dbReference type="InterPro" id="IPR012165">
    <property type="entry name" value="Cyt_c3_hydrogenase_gsu"/>
</dbReference>
<dbReference type="Pfam" id="PF00970">
    <property type="entry name" value="FAD_binding_6"/>
    <property type="match status" value="1"/>
</dbReference>
<dbReference type="eggNOG" id="COG0543">
    <property type="taxonomic scope" value="Bacteria"/>
</dbReference>
<dbReference type="InterPro" id="IPR037117">
    <property type="entry name" value="Dihydroorotate_DH_ele_sf"/>
</dbReference>
<keyword evidence="8 11" id="KW-0249">Electron transport</keyword>
<proteinExistence type="inferred from homology"/>
<dbReference type="InterPro" id="IPR039261">
    <property type="entry name" value="FNR_nucleotide-bd"/>
</dbReference>
<keyword evidence="5 11" id="KW-0479">Metal-binding</keyword>
<keyword evidence="9 11" id="KW-0408">Iron</keyword>
<feature type="binding site" evidence="11 13">
    <location>
        <position position="224"/>
    </location>
    <ligand>
        <name>[2Fe-2S] cluster</name>
        <dbReference type="ChEBI" id="CHEBI:190135"/>
    </ligand>
</feature>
<protein>
    <recommendedName>
        <fullName evidence="11">Dihydroorotate dehydrogenase B (NAD(+)), electron transfer subunit</fullName>
    </recommendedName>
    <alternativeName>
        <fullName evidence="11">Dihydroorotate oxidase B, electron transfer subunit</fullName>
    </alternativeName>
</protein>
<keyword evidence="10 11" id="KW-0411">Iron-sulfur</keyword>
<dbReference type="EMBL" id="CP003220">
    <property type="protein sequence ID" value="EGB15994.1"/>
    <property type="molecule type" value="Genomic_DNA"/>
</dbReference>
<keyword evidence="4 11" id="KW-0001">2Fe-2S</keyword>
<comment type="caution">
    <text evidence="11">Lacks conserved residue(s) required for the propagation of feature annotation.</text>
</comment>
<dbReference type="PANTHER" id="PTHR43513:SF3">
    <property type="entry name" value="DIHYDROOROTATE DEHYDROGENASE B (NAD(+)), ELECTRON TRANSFER SUBUNIT-RELATED"/>
    <property type="match status" value="1"/>
</dbReference>
<dbReference type="GO" id="GO:0046872">
    <property type="term" value="F:metal ion binding"/>
    <property type="evidence" value="ECO:0007669"/>
    <property type="project" value="UniProtKB-KW"/>
</dbReference>
<feature type="domain" description="FAD-binding FR-type" evidence="14">
    <location>
        <begin position="7"/>
        <end position="106"/>
    </location>
</feature>
<dbReference type="PROSITE" id="PS51384">
    <property type="entry name" value="FAD_FR"/>
    <property type="match status" value="1"/>
</dbReference>
<dbReference type="InterPro" id="IPR019480">
    <property type="entry name" value="Dihydroorotate_DH_Fe-S-bd"/>
</dbReference>
<dbReference type="InterPro" id="IPR017927">
    <property type="entry name" value="FAD-bd_FR_type"/>
</dbReference>
<dbReference type="Gene3D" id="3.40.50.80">
    <property type="entry name" value="Nucleotide-binding domain of ferredoxin-NADP reductase (FNR) module"/>
    <property type="match status" value="1"/>
</dbReference>
<reference evidence="15 16" key="1">
    <citation type="journal article" date="2011" name="J. Bacteriol.">
        <title>Genome sequence of the mercury-methylating strain Desulfovibrio desulfuricans ND132.</title>
        <authorList>
            <person name="Brown S.D."/>
            <person name="Gilmour C.C."/>
            <person name="Kucken A.M."/>
            <person name="Wall J.D."/>
            <person name="Elias D.A."/>
            <person name="Brandt C.C."/>
            <person name="Podar M."/>
            <person name="Chertkov O."/>
            <person name="Held B."/>
            <person name="Bruce D.C."/>
            <person name="Detter J.C."/>
            <person name="Tapia R."/>
            <person name="Han C.S."/>
            <person name="Goodwin L.A."/>
            <person name="Cheng J.F."/>
            <person name="Pitluck S."/>
            <person name="Woyke T."/>
            <person name="Mikhailova N."/>
            <person name="Ivanova N.N."/>
            <person name="Han J."/>
            <person name="Lucas S."/>
            <person name="Lapidus A.L."/>
            <person name="Land M.L."/>
            <person name="Hauser L.J."/>
            <person name="Palumbo A.V."/>
        </authorList>
    </citation>
    <scope>NUCLEOTIDE SEQUENCE [LARGE SCALE GENOMIC DNA]</scope>
    <source>
        <strain evidence="15 16">ND132</strain>
    </source>
</reference>
<feature type="binding site" evidence="11 13">
    <location>
        <position position="245"/>
    </location>
    <ligand>
        <name>[2Fe-2S] cluster</name>
        <dbReference type="ChEBI" id="CHEBI:190135"/>
    </ligand>
</feature>
<accession>F0JJ95</accession>
<dbReference type="Proteomes" id="UP000007845">
    <property type="component" value="Chromosome"/>
</dbReference>
<feature type="binding site" evidence="11 13">
    <location>
        <position position="219"/>
    </location>
    <ligand>
        <name>[2Fe-2S] cluster</name>
        <dbReference type="ChEBI" id="CHEBI:190135"/>
    </ligand>
</feature>
<dbReference type="Pfam" id="PF10418">
    <property type="entry name" value="DHODB_Fe-S_bind"/>
    <property type="match status" value="1"/>
</dbReference>
<dbReference type="SUPFAM" id="SSF52343">
    <property type="entry name" value="Ferredoxin reductase-like, C-terminal NADP-linked domain"/>
    <property type="match status" value="1"/>
</dbReference>
<dbReference type="UniPathway" id="UPA00070">
    <property type="reaction ID" value="UER00945"/>
</dbReference>
<sequence>MCQESKTGRTHCTILSNEPLAEGVRELIFESPAMAASARPGQFVSVYCRHQGQLLPRPISICEIDRDNGRLHLVYACRGKGTREFADYRPGERVDVMGPLGNGFPLGAAGETNLIIGGGVGTPPLVELCKQLPGRKVVAVSFRSDPYLIERLALYGEVLVATRDGSVGVRGNAMKIVEDRGLTGTIFACGPTPMLRAVQAYAARRELPAYLSLEERMGCGFGCCVGCVTKIRDDGEAGFSYRKVCKDGPVFAAEEVIFS</sequence>
<keyword evidence="7 11" id="KW-0665">Pyrimidine biosynthesis</keyword>
<dbReference type="HOGENOM" id="CLU_003827_1_2_7"/>
<keyword evidence="16" id="KW-1185">Reference proteome</keyword>
<dbReference type="SUPFAM" id="SSF63380">
    <property type="entry name" value="Riboflavin synthase domain-like"/>
    <property type="match status" value="1"/>
</dbReference>
<dbReference type="PIRSF" id="PIRSF006816">
    <property type="entry name" value="Cyc3_hyd_g"/>
    <property type="match status" value="1"/>
</dbReference>
<organism evidence="15 16">
    <name type="scientific">Pseudodesulfovibrio mercurii</name>
    <dbReference type="NCBI Taxonomy" id="641491"/>
    <lineage>
        <taxon>Bacteria</taxon>
        <taxon>Pseudomonadati</taxon>
        <taxon>Thermodesulfobacteriota</taxon>
        <taxon>Desulfovibrionia</taxon>
        <taxon>Desulfovibrionales</taxon>
        <taxon>Desulfovibrionaceae</taxon>
    </lineage>
</organism>
<dbReference type="InterPro" id="IPR023455">
    <property type="entry name" value="Dihydroorotate_DHASE_ETsu"/>
</dbReference>
<dbReference type="InterPro" id="IPR050353">
    <property type="entry name" value="PyrK_electron_transfer"/>
</dbReference>
<evidence type="ECO:0000256" key="5">
    <source>
        <dbReference type="ARBA" id="ARBA00022723"/>
    </source>
</evidence>
<dbReference type="GO" id="GO:0044205">
    <property type="term" value="P:'de novo' UMP biosynthetic process"/>
    <property type="evidence" value="ECO:0007669"/>
    <property type="project" value="UniProtKB-UniRule"/>
</dbReference>
<keyword evidence="2 11" id="KW-0813">Transport</keyword>
<dbReference type="CDD" id="cd06218">
    <property type="entry name" value="DHOD_e_trans"/>
    <property type="match status" value="1"/>
</dbReference>
<evidence type="ECO:0000256" key="2">
    <source>
        <dbReference type="ARBA" id="ARBA00022448"/>
    </source>
</evidence>
<feature type="binding site" evidence="11 12">
    <location>
        <begin position="57"/>
        <end position="60"/>
    </location>
    <ligand>
        <name>FAD</name>
        <dbReference type="ChEBI" id="CHEBI:57692"/>
    </ligand>
</feature>
<comment type="function">
    <text evidence="11">Responsible for channeling the electrons from the oxidation of dihydroorotate from the FMN redox center in the PyrD type B subunit to the ultimate electron acceptor NAD(+).</text>
</comment>
<evidence type="ECO:0000259" key="14">
    <source>
        <dbReference type="PROSITE" id="PS51384"/>
    </source>
</evidence>
<comment type="subunit">
    <text evidence="11">Heterotetramer of 2 PyrK and 2 PyrD type B subunits.</text>
</comment>
<feature type="binding site" evidence="11 13">
    <location>
        <position position="227"/>
    </location>
    <ligand>
        <name>[2Fe-2S] cluster</name>
        <dbReference type="ChEBI" id="CHEBI:190135"/>
    </ligand>
</feature>
<dbReference type="Gene3D" id="2.40.30.10">
    <property type="entry name" value="Translation factors"/>
    <property type="match status" value="1"/>
</dbReference>
<dbReference type="RefSeq" id="WP_014323420.1">
    <property type="nucleotide sequence ID" value="NC_016803.1"/>
</dbReference>
<evidence type="ECO:0000313" key="16">
    <source>
        <dbReference type="Proteomes" id="UP000007845"/>
    </source>
</evidence>
<evidence type="ECO:0000256" key="1">
    <source>
        <dbReference type="ARBA" id="ARBA00006422"/>
    </source>
</evidence>
<comment type="pathway">
    <text evidence="11">Pyrimidine metabolism; UMP biosynthesis via de novo pathway; orotate from (S)-dihydroorotate (NAD(+) route): step 1/1.</text>
</comment>
<dbReference type="KEGG" id="ddn:DND132_2791"/>
<dbReference type="GO" id="GO:0051537">
    <property type="term" value="F:2 iron, 2 sulfur cluster binding"/>
    <property type="evidence" value="ECO:0007669"/>
    <property type="project" value="UniProtKB-KW"/>
</dbReference>
<evidence type="ECO:0000256" key="3">
    <source>
        <dbReference type="ARBA" id="ARBA00022630"/>
    </source>
</evidence>
<dbReference type="GO" id="GO:0016491">
    <property type="term" value="F:oxidoreductase activity"/>
    <property type="evidence" value="ECO:0007669"/>
    <property type="project" value="InterPro"/>
</dbReference>
<comment type="cofactor">
    <cofactor evidence="11">
        <name>[2Fe-2S] cluster</name>
        <dbReference type="ChEBI" id="CHEBI:190135"/>
    </cofactor>
    <text evidence="11">Binds 1 [2Fe-2S] cluster per subunit.</text>
</comment>
<dbReference type="PANTHER" id="PTHR43513">
    <property type="entry name" value="DIHYDROOROTATE DEHYDROGENASE B (NAD(+)), ELECTRON TRANSFER SUBUNIT"/>
    <property type="match status" value="1"/>
</dbReference>
<dbReference type="AlphaFoldDB" id="F0JJ95"/>
<dbReference type="InterPro" id="IPR008333">
    <property type="entry name" value="Cbr1-like_FAD-bd_dom"/>
</dbReference>